<dbReference type="GO" id="GO:0003677">
    <property type="term" value="F:DNA binding"/>
    <property type="evidence" value="ECO:0007669"/>
    <property type="project" value="UniProtKB-KW"/>
</dbReference>
<evidence type="ECO:0000256" key="3">
    <source>
        <dbReference type="ARBA" id="ARBA00023125"/>
    </source>
</evidence>
<dbReference type="InterPro" id="IPR037171">
    <property type="entry name" value="NagB/RpiA_transferase-like"/>
</dbReference>
<keyword evidence="4" id="KW-0804">Transcription</keyword>
<dbReference type="InterPro" id="IPR036388">
    <property type="entry name" value="WH-like_DNA-bd_sf"/>
</dbReference>
<dbReference type="PANTHER" id="PTHR34294:SF12">
    <property type="entry name" value="SUGAR-BINDING TRANSCRIPTIONAL REGULATOR"/>
    <property type="match status" value="1"/>
</dbReference>
<protein>
    <submittedName>
        <fullName evidence="6">Transcriptional regulator, DeoR family</fullName>
    </submittedName>
</protein>
<keyword evidence="3" id="KW-0238">DNA-binding</keyword>
<reference evidence="6" key="1">
    <citation type="submission" date="2016-08" db="EMBL/GenBank/DDBJ databases">
        <authorList>
            <person name="Seilhamer J.J."/>
        </authorList>
    </citation>
    <scope>NUCLEOTIDE SEQUENCE</scope>
    <source>
        <strain evidence="6">86</strain>
    </source>
</reference>
<accession>A0A212LHA5</accession>
<dbReference type="AlphaFoldDB" id="A0A212LHA5"/>
<keyword evidence="2" id="KW-0805">Transcription regulation</keyword>
<comment type="similarity">
    <text evidence="1">Belongs to the SorC transcriptional regulatory family.</text>
</comment>
<dbReference type="GO" id="GO:0030246">
    <property type="term" value="F:carbohydrate binding"/>
    <property type="evidence" value="ECO:0007669"/>
    <property type="project" value="InterPro"/>
</dbReference>
<name>A0A212LHA5_9HYPH</name>
<dbReference type="Gene3D" id="1.10.10.10">
    <property type="entry name" value="Winged helix-like DNA-binding domain superfamily/Winged helix DNA-binding domain"/>
    <property type="match status" value="1"/>
</dbReference>
<dbReference type="Gene3D" id="3.40.50.1360">
    <property type="match status" value="1"/>
</dbReference>
<evidence type="ECO:0000313" key="6">
    <source>
        <dbReference type="EMBL" id="SCM76934.1"/>
    </source>
</evidence>
<dbReference type="SUPFAM" id="SSF100950">
    <property type="entry name" value="NagB/RpiA/CoA transferase-like"/>
    <property type="match status" value="1"/>
</dbReference>
<evidence type="ECO:0000256" key="4">
    <source>
        <dbReference type="ARBA" id="ARBA00023163"/>
    </source>
</evidence>
<evidence type="ECO:0000259" key="5">
    <source>
        <dbReference type="Pfam" id="PF04198"/>
    </source>
</evidence>
<organism evidence="6">
    <name type="scientific">uncultured Pleomorphomonas sp</name>
    <dbReference type="NCBI Taxonomy" id="442121"/>
    <lineage>
        <taxon>Bacteria</taxon>
        <taxon>Pseudomonadati</taxon>
        <taxon>Pseudomonadota</taxon>
        <taxon>Alphaproteobacteria</taxon>
        <taxon>Hyphomicrobiales</taxon>
        <taxon>Pleomorphomonadaceae</taxon>
        <taxon>Pleomorphomonas</taxon>
        <taxon>environmental samples</taxon>
    </lineage>
</organism>
<sequence length="335" mass="36462">MPETMNDPELTILTEIAAAYYLEQETQEALSRKYHMSRAKIGRLLRQAREEGIVEIAVRTHPTLSLRLEQEFVKRFGVDRVLIAADNRDPDAQRSALANLVANYLDKTLLDGMIVAVGMGRNVGAVADNIFAPTQKAVTFVSAIGGSLRAGEFMNPDHICRRLASRFGGESETLYAPALVANPDIRAALLKNDTIKQTLDRARRADLALIGVGDLSEDSNMVRMGWFSPQEIVEARLSGTIGDLMGYDFIDIEGHQSRTPMQGRIIGLTIGELERIPNVIAIASENTKAAGILGALRTGVVNTLATSAANAHTVLALDDATSKRRQRAQRLATGQ</sequence>
<feature type="domain" description="Sugar-binding" evidence="5">
    <location>
        <begin position="62"/>
        <end position="316"/>
    </location>
</feature>
<proteinExistence type="inferred from homology"/>
<evidence type="ECO:0000256" key="2">
    <source>
        <dbReference type="ARBA" id="ARBA00023015"/>
    </source>
</evidence>
<evidence type="ECO:0000256" key="1">
    <source>
        <dbReference type="ARBA" id="ARBA00010466"/>
    </source>
</evidence>
<gene>
    <name evidence="6" type="ORF">KL86PLE_40739</name>
</gene>
<dbReference type="EMBL" id="FMJD01000008">
    <property type="protein sequence ID" value="SCM76934.1"/>
    <property type="molecule type" value="Genomic_DNA"/>
</dbReference>
<dbReference type="Pfam" id="PF04198">
    <property type="entry name" value="Sugar-bind"/>
    <property type="match status" value="1"/>
</dbReference>
<dbReference type="PANTHER" id="PTHR34294">
    <property type="entry name" value="TRANSCRIPTIONAL REGULATOR-RELATED"/>
    <property type="match status" value="1"/>
</dbReference>
<dbReference type="InterPro" id="IPR051054">
    <property type="entry name" value="SorC_transcr_regulators"/>
</dbReference>
<dbReference type="InterPro" id="IPR007324">
    <property type="entry name" value="Sugar-bd_dom_put"/>
</dbReference>